<keyword evidence="8 11" id="KW-1133">Transmembrane helix</keyword>
<feature type="transmembrane region" description="Helical" evidence="11">
    <location>
        <begin position="265"/>
        <end position="283"/>
    </location>
</feature>
<dbReference type="Pfam" id="PF00528">
    <property type="entry name" value="BPD_transp_1"/>
    <property type="match status" value="1"/>
</dbReference>
<sequence length="292" mass="32163">MSAPFQRHRITPWILMAPQLGIVLVFFFWPALQAIEQAFYVEDAFGLSREFAGLVNFKAVLSDPTYYQAAGTTLIFSLAVAVGAMSIALLLAVMADRVIRGARVYRTLLVWPYAVAPAVAGVLWLFLFDPTLGLISGLLGNMGIEWDHKLNGAQALTLVIMASIWKQMSYNFVFFLAALQSVPNSLLEAAAIDRAGPWRRFWTITFPLLSPTAFFLLVMNSVYAFFETFGTIDTVTSGGPGGATTTLVYKVYQDGFVGQDMGASAAQSVLLMALVGGLTWFQFRYVEKKVQY</sequence>
<dbReference type="InterPro" id="IPR050809">
    <property type="entry name" value="UgpAE/MalFG_permease"/>
</dbReference>
<keyword evidence="4 11" id="KW-0813">Transport</keyword>
<dbReference type="STRING" id="223900.GCA_000821045_01845"/>
<evidence type="ECO:0000256" key="9">
    <source>
        <dbReference type="ARBA" id="ARBA00023136"/>
    </source>
</evidence>
<dbReference type="CDD" id="cd06261">
    <property type="entry name" value="TM_PBP2"/>
    <property type="match status" value="1"/>
</dbReference>
<dbReference type="PROSITE" id="PS50928">
    <property type="entry name" value="ABC_TM1"/>
    <property type="match status" value="1"/>
</dbReference>
<dbReference type="EMBL" id="MSDQ01000006">
    <property type="protein sequence ID" value="OLO12554.1"/>
    <property type="molecule type" value="Genomic_DNA"/>
</dbReference>
<evidence type="ECO:0000256" key="3">
    <source>
        <dbReference type="ARBA" id="ARBA00011557"/>
    </source>
</evidence>
<gene>
    <name evidence="13" type="ORF">BTW10_03555</name>
</gene>
<dbReference type="PANTHER" id="PTHR43227">
    <property type="entry name" value="BLL4140 PROTEIN"/>
    <property type="match status" value="1"/>
</dbReference>
<evidence type="ECO:0000259" key="12">
    <source>
        <dbReference type="PROSITE" id="PS50928"/>
    </source>
</evidence>
<dbReference type="InterPro" id="IPR035906">
    <property type="entry name" value="MetI-like_sf"/>
</dbReference>
<dbReference type="Proteomes" id="UP000186806">
    <property type="component" value="Unassembled WGS sequence"/>
</dbReference>
<feature type="transmembrane region" description="Helical" evidence="11">
    <location>
        <begin position="204"/>
        <end position="226"/>
    </location>
</feature>
<comment type="subunit">
    <text evidence="3">The complex is composed of two ATP-binding proteins (UgpC), two transmembrane proteins (UgpA and UgpE) and a solute-binding protein (UgpB).</text>
</comment>
<dbReference type="NCBIfam" id="NF007852">
    <property type="entry name" value="PRK10561.1"/>
    <property type="match status" value="1"/>
</dbReference>
<dbReference type="RefSeq" id="WP_075368197.1">
    <property type="nucleotide sequence ID" value="NZ_MSDQ01000006.1"/>
</dbReference>
<organism evidence="13 14">
    <name type="scientific">Chromohalobacter japonicus</name>
    <dbReference type="NCBI Taxonomy" id="223900"/>
    <lineage>
        <taxon>Bacteria</taxon>
        <taxon>Pseudomonadati</taxon>
        <taxon>Pseudomonadota</taxon>
        <taxon>Gammaproteobacteria</taxon>
        <taxon>Oceanospirillales</taxon>
        <taxon>Halomonadaceae</taxon>
        <taxon>Chromohalobacter</taxon>
    </lineage>
</organism>
<dbReference type="PANTHER" id="PTHR43227:SF9">
    <property type="entry name" value="SN-GLYCEROL-3-PHOSPHATE TRANSPORT SYSTEM PERMEASE PROTEIN UGPA"/>
    <property type="match status" value="1"/>
</dbReference>
<feature type="transmembrane region" description="Helical" evidence="11">
    <location>
        <begin position="172"/>
        <end position="192"/>
    </location>
</feature>
<keyword evidence="6" id="KW-0997">Cell inner membrane</keyword>
<dbReference type="GO" id="GO:0005886">
    <property type="term" value="C:plasma membrane"/>
    <property type="evidence" value="ECO:0007669"/>
    <property type="project" value="UniProtKB-SubCell"/>
</dbReference>
<evidence type="ECO:0000313" key="14">
    <source>
        <dbReference type="Proteomes" id="UP000186806"/>
    </source>
</evidence>
<comment type="caution">
    <text evidence="13">The sequence shown here is derived from an EMBL/GenBank/DDBJ whole genome shotgun (WGS) entry which is preliminary data.</text>
</comment>
<dbReference type="SUPFAM" id="SSF161098">
    <property type="entry name" value="MetI-like"/>
    <property type="match status" value="1"/>
</dbReference>
<evidence type="ECO:0000256" key="5">
    <source>
        <dbReference type="ARBA" id="ARBA00022475"/>
    </source>
</evidence>
<dbReference type="Gene3D" id="1.10.3720.10">
    <property type="entry name" value="MetI-like"/>
    <property type="match status" value="1"/>
</dbReference>
<dbReference type="GO" id="GO:0055085">
    <property type="term" value="P:transmembrane transport"/>
    <property type="evidence" value="ECO:0007669"/>
    <property type="project" value="InterPro"/>
</dbReference>
<comment type="similarity">
    <text evidence="2">Belongs to the binding-protein-dependent transport system permease family. UgpAE subfamily.</text>
</comment>
<reference evidence="13 14" key="1">
    <citation type="submission" date="2016-12" db="EMBL/GenBank/DDBJ databases">
        <title>Draft genome sequences of strains Salinicola socius SMB35, Salinicola sp. MH3R3-1 and Chromohalobacter sp. SMB17 from the Verkhnekamsk potash mining region of Russia.</title>
        <authorList>
            <person name="Mavrodi D.V."/>
            <person name="Olsson B.E."/>
            <person name="Korsakova E.S."/>
            <person name="Pyankova A."/>
            <person name="Mavrodi O.V."/>
            <person name="Plotnikova E.G."/>
        </authorList>
    </citation>
    <scope>NUCLEOTIDE SEQUENCE [LARGE SCALE GENOMIC DNA]</scope>
    <source>
        <strain evidence="13 14">SMB17</strain>
    </source>
</reference>
<proteinExistence type="inferred from homology"/>
<feature type="transmembrane region" description="Helical" evidence="11">
    <location>
        <begin position="74"/>
        <end position="95"/>
    </location>
</feature>
<evidence type="ECO:0000256" key="2">
    <source>
        <dbReference type="ARBA" id="ARBA00008852"/>
    </source>
</evidence>
<evidence type="ECO:0000256" key="10">
    <source>
        <dbReference type="ARBA" id="ARBA00040780"/>
    </source>
</evidence>
<name>A0A1Q8TFW1_9GAMM</name>
<evidence type="ECO:0000256" key="6">
    <source>
        <dbReference type="ARBA" id="ARBA00022519"/>
    </source>
</evidence>
<accession>A0A1Q8TFW1</accession>
<evidence type="ECO:0000256" key="1">
    <source>
        <dbReference type="ARBA" id="ARBA00004429"/>
    </source>
</evidence>
<feature type="transmembrane region" description="Helical" evidence="11">
    <location>
        <begin position="107"/>
        <end position="127"/>
    </location>
</feature>
<evidence type="ECO:0000256" key="4">
    <source>
        <dbReference type="ARBA" id="ARBA00022448"/>
    </source>
</evidence>
<dbReference type="InterPro" id="IPR000515">
    <property type="entry name" value="MetI-like"/>
</dbReference>
<protein>
    <recommendedName>
        <fullName evidence="10">sn-glycerol-3-phosphate transport system permease protein UgpA</fullName>
    </recommendedName>
</protein>
<keyword evidence="14" id="KW-1185">Reference proteome</keyword>
<comment type="subcellular location">
    <subcellularLocation>
        <location evidence="1">Cell inner membrane</location>
        <topology evidence="1">Multi-pass membrane protein</topology>
    </subcellularLocation>
    <subcellularLocation>
        <location evidence="11">Cell membrane</location>
        <topology evidence="11">Multi-pass membrane protein</topology>
    </subcellularLocation>
</comment>
<feature type="domain" description="ABC transmembrane type-1" evidence="12">
    <location>
        <begin position="74"/>
        <end position="282"/>
    </location>
</feature>
<evidence type="ECO:0000313" key="13">
    <source>
        <dbReference type="EMBL" id="OLO12554.1"/>
    </source>
</evidence>
<evidence type="ECO:0000256" key="8">
    <source>
        <dbReference type="ARBA" id="ARBA00022989"/>
    </source>
</evidence>
<evidence type="ECO:0000256" key="11">
    <source>
        <dbReference type="RuleBase" id="RU363032"/>
    </source>
</evidence>
<evidence type="ECO:0000256" key="7">
    <source>
        <dbReference type="ARBA" id="ARBA00022692"/>
    </source>
</evidence>
<keyword evidence="9 11" id="KW-0472">Membrane</keyword>
<feature type="transmembrane region" description="Helical" evidence="11">
    <location>
        <begin position="12"/>
        <end position="32"/>
    </location>
</feature>
<keyword evidence="5" id="KW-1003">Cell membrane</keyword>
<keyword evidence="7 11" id="KW-0812">Transmembrane</keyword>
<dbReference type="AlphaFoldDB" id="A0A1Q8TFW1"/>